<dbReference type="PANTHER" id="PTHR42879:SF2">
    <property type="entry name" value="3-OXOACYL-[ACYL-CARRIER-PROTEIN] REDUCTASE FABG"/>
    <property type="match status" value="1"/>
</dbReference>
<comment type="caution">
    <text evidence="3">The sequence shown here is derived from an EMBL/GenBank/DDBJ whole genome shotgun (WGS) entry which is preliminary data.</text>
</comment>
<dbReference type="SUPFAM" id="SSF51735">
    <property type="entry name" value="NAD(P)-binding Rossmann-fold domains"/>
    <property type="match status" value="1"/>
</dbReference>
<evidence type="ECO:0000256" key="2">
    <source>
        <dbReference type="RuleBase" id="RU000363"/>
    </source>
</evidence>
<dbReference type="CDD" id="cd05233">
    <property type="entry name" value="SDR_c"/>
    <property type="match status" value="1"/>
</dbReference>
<evidence type="ECO:0000256" key="1">
    <source>
        <dbReference type="ARBA" id="ARBA00006484"/>
    </source>
</evidence>
<dbReference type="InterPro" id="IPR036291">
    <property type="entry name" value="NAD(P)-bd_dom_sf"/>
</dbReference>
<dbReference type="RefSeq" id="WP_094968410.1">
    <property type="nucleotide sequence ID" value="NZ_NGJN01000004.1"/>
</dbReference>
<proteinExistence type="inferred from homology"/>
<dbReference type="InterPro" id="IPR050259">
    <property type="entry name" value="SDR"/>
</dbReference>
<sequence length="233" mass="25886">MIDVNEKNALITGSSRGIGQQVAKGLAKLGCNIIVHGRTQENCKTTLDLLSHYNIKVYCIYGELSNEDQIYDLINQVKKLNVRVDILYNNAAVMTPYNVDIWNHSWEDWMLSMKVNVFAMYKLCAAFIPAMIENGFGRVVNLVSGIKDQPELMPYGASKWAVLKLTDDIAVKLKDTSVRINTLDPGWLKTDLGGEYAEHSVEAVLPGALAPALVENDGANGERFSAIDYPYKL</sequence>
<dbReference type="AlphaFoldDB" id="A0A265UTK6"/>
<dbReference type="Gene3D" id="3.40.50.720">
    <property type="entry name" value="NAD(P)-binding Rossmann-like Domain"/>
    <property type="match status" value="1"/>
</dbReference>
<gene>
    <name evidence="3" type="ORF">CA834_09265</name>
</gene>
<protein>
    <submittedName>
        <fullName evidence="3">Short-chain dehydrogenase</fullName>
    </submittedName>
</protein>
<comment type="similarity">
    <text evidence="1 2">Belongs to the short-chain dehydrogenases/reductases (SDR) family.</text>
</comment>
<keyword evidence="4" id="KW-1185">Reference proteome</keyword>
<dbReference type="PRINTS" id="PR00080">
    <property type="entry name" value="SDRFAMILY"/>
</dbReference>
<dbReference type="InterPro" id="IPR002347">
    <property type="entry name" value="SDR_fam"/>
</dbReference>
<evidence type="ECO:0000313" key="4">
    <source>
        <dbReference type="Proteomes" id="UP000216840"/>
    </source>
</evidence>
<evidence type="ECO:0000313" key="3">
    <source>
        <dbReference type="EMBL" id="OZV68644.1"/>
    </source>
</evidence>
<organism evidence="3 4">
    <name type="scientific">Winogradskyella aurantia</name>
    <dbReference type="NCBI Taxonomy" id="1915063"/>
    <lineage>
        <taxon>Bacteria</taxon>
        <taxon>Pseudomonadati</taxon>
        <taxon>Bacteroidota</taxon>
        <taxon>Flavobacteriia</taxon>
        <taxon>Flavobacteriales</taxon>
        <taxon>Flavobacteriaceae</taxon>
        <taxon>Winogradskyella</taxon>
    </lineage>
</organism>
<dbReference type="OrthoDB" id="9804774at2"/>
<dbReference type="EMBL" id="NGJN01000004">
    <property type="protein sequence ID" value="OZV68644.1"/>
    <property type="molecule type" value="Genomic_DNA"/>
</dbReference>
<accession>A0A265UTK6</accession>
<reference evidence="3 4" key="1">
    <citation type="submission" date="2017-05" db="EMBL/GenBank/DDBJ databases">
        <title>The draft genome sequence of Idiomarina salinarum WNB302.</title>
        <authorList>
            <person name="Sun Y."/>
            <person name="Chen B."/>
            <person name="Du Z."/>
        </authorList>
    </citation>
    <scope>NUCLEOTIDE SEQUENCE [LARGE SCALE GENOMIC DNA]</scope>
    <source>
        <strain evidence="3 4">WNB302</strain>
    </source>
</reference>
<dbReference type="PRINTS" id="PR00081">
    <property type="entry name" value="GDHRDH"/>
</dbReference>
<dbReference type="PANTHER" id="PTHR42879">
    <property type="entry name" value="3-OXOACYL-(ACYL-CARRIER-PROTEIN) REDUCTASE"/>
    <property type="match status" value="1"/>
</dbReference>
<dbReference type="Pfam" id="PF00106">
    <property type="entry name" value="adh_short"/>
    <property type="match status" value="1"/>
</dbReference>
<name>A0A265UTK6_9FLAO</name>
<dbReference type="Proteomes" id="UP000216840">
    <property type="component" value="Unassembled WGS sequence"/>
</dbReference>